<dbReference type="SUPFAM" id="SSF88946">
    <property type="entry name" value="Sigma2 domain of RNA polymerase sigma factors"/>
    <property type="match status" value="1"/>
</dbReference>
<organism evidence="8 9">
    <name type="scientific">Labilibaculum antarcticum</name>
    <dbReference type="NCBI Taxonomy" id="1717717"/>
    <lineage>
        <taxon>Bacteria</taxon>
        <taxon>Pseudomonadati</taxon>
        <taxon>Bacteroidota</taxon>
        <taxon>Bacteroidia</taxon>
        <taxon>Marinilabiliales</taxon>
        <taxon>Marinifilaceae</taxon>
        <taxon>Labilibaculum</taxon>
    </lineage>
</organism>
<dbReference type="GO" id="GO:0016987">
    <property type="term" value="F:sigma factor activity"/>
    <property type="evidence" value="ECO:0007669"/>
    <property type="project" value="UniProtKB-KW"/>
</dbReference>
<keyword evidence="2" id="KW-0805">Transcription regulation</keyword>
<keyword evidence="4" id="KW-0238">DNA-binding</keyword>
<dbReference type="InterPro" id="IPR039425">
    <property type="entry name" value="RNA_pol_sigma-70-like"/>
</dbReference>
<dbReference type="InterPro" id="IPR036388">
    <property type="entry name" value="WH-like_DNA-bd_sf"/>
</dbReference>
<dbReference type="PANTHER" id="PTHR43133:SF8">
    <property type="entry name" value="RNA POLYMERASE SIGMA FACTOR HI_1459-RELATED"/>
    <property type="match status" value="1"/>
</dbReference>
<dbReference type="InterPro" id="IPR013325">
    <property type="entry name" value="RNA_pol_sigma_r2"/>
</dbReference>
<dbReference type="InterPro" id="IPR013324">
    <property type="entry name" value="RNA_pol_sigma_r3/r4-like"/>
</dbReference>
<dbReference type="Gene3D" id="1.10.10.10">
    <property type="entry name" value="Winged helix-like DNA-binding domain superfamily/Winged helix DNA-binding domain"/>
    <property type="match status" value="1"/>
</dbReference>
<sequence length="161" mass="19307">MNLNEYNISVDQHADGMFRFILKNIRDEDKARDIVQDSFEKLWRNVDNVNFMKVKSYLYTTAYHTMIDLIRREKRKEDFENVDVMDYSHSEHYSDLSEILDEALKRLSDVQRSVILLRDYEGYSYTEIAKITDLTESQVKVYIYRARKHLKNYIGSIESII</sequence>
<evidence type="ECO:0000313" key="8">
    <source>
        <dbReference type="EMBL" id="BAX80139.1"/>
    </source>
</evidence>
<dbReference type="Pfam" id="PF08281">
    <property type="entry name" value="Sigma70_r4_2"/>
    <property type="match status" value="1"/>
</dbReference>
<dbReference type="PANTHER" id="PTHR43133">
    <property type="entry name" value="RNA POLYMERASE ECF-TYPE SIGMA FACTO"/>
    <property type="match status" value="1"/>
</dbReference>
<dbReference type="KEGG" id="mbas:ALGA_1765"/>
<dbReference type="OrthoDB" id="670026at2"/>
<accession>A0A1Y1CID5</accession>
<evidence type="ECO:0000256" key="1">
    <source>
        <dbReference type="ARBA" id="ARBA00010641"/>
    </source>
</evidence>
<dbReference type="RefSeq" id="WP_096429008.1">
    <property type="nucleotide sequence ID" value="NZ_AP018042.1"/>
</dbReference>
<evidence type="ECO:0000256" key="5">
    <source>
        <dbReference type="ARBA" id="ARBA00023163"/>
    </source>
</evidence>
<evidence type="ECO:0000259" key="7">
    <source>
        <dbReference type="Pfam" id="PF08281"/>
    </source>
</evidence>
<protein>
    <submittedName>
        <fullName evidence="8">RNA polymerase subunit sigma-24</fullName>
    </submittedName>
</protein>
<dbReference type="InterPro" id="IPR013249">
    <property type="entry name" value="RNA_pol_sigma70_r4_t2"/>
</dbReference>
<feature type="domain" description="RNA polymerase sigma factor 70 region 4 type 2" evidence="7">
    <location>
        <begin position="98"/>
        <end position="150"/>
    </location>
</feature>
<gene>
    <name evidence="8" type="ORF">ALGA_1765</name>
</gene>
<keyword evidence="3" id="KW-0731">Sigma factor</keyword>
<proteinExistence type="inferred from homology"/>
<dbReference type="GO" id="GO:0006352">
    <property type="term" value="P:DNA-templated transcription initiation"/>
    <property type="evidence" value="ECO:0007669"/>
    <property type="project" value="InterPro"/>
</dbReference>
<dbReference type="NCBIfam" id="TIGR02937">
    <property type="entry name" value="sigma70-ECF"/>
    <property type="match status" value="1"/>
</dbReference>
<reference evidence="8 9" key="1">
    <citation type="journal article" date="2018" name="Mar. Genomics">
        <title>Complete genome sequence of Marinifilaceae bacterium strain SPP2, isolated from the Antarctic marine sediment.</title>
        <authorList>
            <person name="Watanabe M."/>
            <person name="Kojima H."/>
            <person name="Fukui M."/>
        </authorList>
    </citation>
    <scope>NUCLEOTIDE SEQUENCE [LARGE SCALE GENOMIC DNA]</scope>
    <source>
        <strain evidence="8 9">SPP2</strain>
    </source>
</reference>
<keyword evidence="5" id="KW-0804">Transcription</keyword>
<dbReference type="Proteomes" id="UP000218267">
    <property type="component" value="Chromosome"/>
</dbReference>
<dbReference type="Pfam" id="PF04542">
    <property type="entry name" value="Sigma70_r2"/>
    <property type="match status" value="1"/>
</dbReference>
<dbReference type="InterPro" id="IPR007627">
    <property type="entry name" value="RNA_pol_sigma70_r2"/>
</dbReference>
<keyword evidence="9" id="KW-1185">Reference proteome</keyword>
<dbReference type="InterPro" id="IPR014284">
    <property type="entry name" value="RNA_pol_sigma-70_dom"/>
</dbReference>
<dbReference type="AlphaFoldDB" id="A0A1Y1CID5"/>
<dbReference type="CDD" id="cd06171">
    <property type="entry name" value="Sigma70_r4"/>
    <property type="match status" value="1"/>
</dbReference>
<reference evidence="9" key="2">
    <citation type="journal article" date="2020" name="Antonie Van Leeuwenhoek">
        <title>Labilibaculum antarcticum sp. nov., a novel facultative anaerobic, psychrotorelant bacterium isolated from marine sediment of Antarctica.</title>
        <authorList>
            <person name="Watanabe M."/>
            <person name="Kojima H."/>
            <person name="Fukui M."/>
        </authorList>
    </citation>
    <scope>NUCLEOTIDE SEQUENCE [LARGE SCALE GENOMIC DNA]</scope>
    <source>
        <strain evidence="9">SPP2</strain>
    </source>
</reference>
<evidence type="ECO:0000256" key="2">
    <source>
        <dbReference type="ARBA" id="ARBA00023015"/>
    </source>
</evidence>
<dbReference type="Gene3D" id="1.10.1740.10">
    <property type="match status" value="1"/>
</dbReference>
<comment type="similarity">
    <text evidence="1">Belongs to the sigma-70 factor family. ECF subfamily.</text>
</comment>
<dbReference type="EMBL" id="AP018042">
    <property type="protein sequence ID" value="BAX80139.1"/>
    <property type="molecule type" value="Genomic_DNA"/>
</dbReference>
<evidence type="ECO:0000256" key="4">
    <source>
        <dbReference type="ARBA" id="ARBA00023125"/>
    </source>
</evidence>
<feature type="domain" description="RNA polymerase sigma-70 region 2" evidence="6">
    <location>
        <begin position="11"/>
        <end position="75"/>
    </location>
</feature>
<dbReference type="GO" id="GO:0003677">
    <property type="term" value="F:DNA binding"/>
    <property type="evidence" value="ECO:0007669"/>
    <property type="project" value="UniProtKB-KW"/>
</dbReference>
<evidence type="ECO:0000259" key="6">
    <source>
        <dbReference type="Pfam" id="PF04542"/>
    </source>
</evidence>
<evidence type="ECO:0000313" key="9">
    <source>
        <dbReference type="Proteomes" id="UP000218267"/>
    </source>
</evidence>
<name>A0A1Y1CID5_9BACT</name>
<evidence type="ECO:0000256" key="3">
    <source>
        <dbReference type="ARBA" id="ARBA00023082"/>
    </source>
</evidence>
<dbReference type="SUPFAM" id="SSF88659">
    <property type="entry name" value="Sigma3 and sigma4 domains of RNA polymerase sigma factors"/>
    <property type="match status" value="1"/>
</dbReference>